<evidence type="ECO:0000256" key="8">
    <source>
        <dbReference type="SAM" id="MobiDB-lite"/>
    </source>
</evidence>
<dbReference type="PANTHER" id="PTHR13803:SF39">
    <property type="entry name" value="SECRETORY 24AB, ISOFORM A"/>
    <property type="match status" value="1"/>
</dbReference>
<feature type="compositionally biased region" description="Pro residues" evidence="8">
    <location>
        <begin position="61"/>
        <end position="72"/>
    </location>
</feature>
<keyword evidence="13" id="KW-1185">Reference proteome</keyword>
<feature type="region of interest" description="Disordered" evidence="8">
    <location>
        <begin position="1"/>
        <end position="168"/>
    </location>
</feature>
<dbReference type="InterPro" id="IPR036174">
    <property type="entry name" value="Znf_Sec23_Sec24_sf"/>
</dbReference>
<dbReference type="SUPFAM" id="SSF82754">
    <property type="entry name" value="C-terminal, gelsolin-like domain of Sec23/24"/>
    <property type="match status" value="1"/>
</dbReference>
<dbReference type="Gene3D" id="3.40.50.410">
    <property type="entry name" value="von Willebrand factor, type A domain"/>
    <property type="match status" value="1"/>
</dbReference>
<gene>
    <name evidence="12" type="ORF">QJS10_CPB13g01569</name>
</gene>
<keyword evidence="7" id="KW-0472">Membrane</keyword>
<dbReference type="SUPFAM" id="SSF53300">
    <property type="entry name" value="vWA-like"/>
    <property type="match status" value="1"/>
</dbReference>
<evidence type="ECO:0000256" key="6">
    <source>
        <dbReference type="ARBA" id="ARBA00023034"/>
    </source>
</evidence>
<dbReference type="GO" id="GO:0090110">
    <property type="term" value="P:COPII-coated vesicle cargo loading"/>
    <property type="evidence" value="ECO:0007669"/>
    <property type="project" value="TreeGrafter"/>
</dbReference>
<dbReference type="Gene3D" id="2.30.30.380">
    <property type="entry name" value="Zn-finger domain of Sec23/24"/>
    <property type="match status" value="1"/>
</dbReference>
<dbReference type="Gene3D" id="3.40.20.10">
    <property type="entry name" value="Severin"/>
    <property type="match status" value="1"/>
</dbReference>
<evidence type="ECO:0000259" key="10">
    <source>
        <dbReference type="Pfam" id="PF04811"/>
    </source>
</evidence>
<dbReference type="Pfam" id="PF04810">
    <property type="entry name" value="zf-Sec23_Sec24"/>
    <property type="match status" value="1"/>
</dbReference>
<dbReference type="InterPro" id="IPR006895">
    <property type="entry name" value="Znf_Sec23_Sec24"/>
</dbReference>
<feature type="domain" description="Sec23/Sec24 beta-sandwich" evidence="11">
    <location>
        <begin position="541"/>
        <end position="605"/>
    </location>
</feature>
<accession>A0AAV9DHT3</accession>
<feature type="domain" description="Zinc finger Sec23/Sec24-type" evidence="9">
    <location>
        <begin position="339"/>
        <end position="377"/>
    </location>
</feature>
<reference evidence="12" key="2">
    <citation type="submission" date="2023-06" db="EMBL/GenBank/DDBJ databases">
        <authorList>
            <person name="Ma L."/>
            <person name="Liu K.-W."/>
            <person name="Li Z."/>
            <person name="Hsiao Y.-Y."/>
            <person name="Qi Y."/>
            <person name="Fu T."/>
            <person name="Tang G."/>
            <person name="Zhang D."/>
            <person name="Sun W.-H."/>
            <person name="Liu D.-K."/>
            <person name="Li Y."/>
            <person name="Chen G.-Z."/>
            <person name="Liu X.-D."/>
            <person name="Liao X.-Y."/>
            <person name="Jiang Y.-T."/>
            <person name="Yu X."/>
            <person name="Hao Y."/>
            <person name="Huang J."/>
            <person name="Zhao X.-W."/>
            <person name="Ke S."/>
            <person name="Chen Y.-Y."/>
            <person name="Wu W.-L."/>
            <person name="Hsu J.-L."/>
            <person name="Lin Y.-F."/>
            <person name="Huang M.-D."/>
            <person name="Li C.-Y."/>
            <person name="Huang L."/>
            <person name="Wang Z.-W."/>
            <person name="Zhao X."/>
            <person name="Zhong W.-Y."/>
            <person name="Peng D.-H."/>
            <person name="Ahmad S."/>
            <person name="Lan S."/>
            <person name="Zhang J.-S."/>
            <person name="Tsai W.-C."/>
            <person name="Van De Peer Y."/>
            <person name="Liu Z.-J."/>
        </authorList>
    </citation>
    <scope>NUCLEOTIDE SEQUENCE</scope>
    <source>
        <strain evidence="12">CP</strain>
        <tissue evidence="12">Leaves</tissue>
    </source>
</reference>
<dbReference type="GO" id="GO:0000139">
    <property type="term" value="C:Golgi membrane"/>
    <property type="evidence" value="ECO:0007669"/>
    <property type="project" value="UniProtKB-SubCell"/>
</dbReference>
<dbReference type="Proteomes" id="UP001180020">
    <property type="component" value="Unassembled WGS sequence"/>
</dbReference>
<dbReference type="GO" id="GO:0030127">
    <property type="term" value="C:COPII vesicle coat"/>
    <property type="evidence" value="ECO:0007669"/>
    <property type="project" value="InterPro"/>
</dbReference>
<protein>
    <submittedName>
        <fullName evidence="12">Protein transport protein Sec24-like</fullName>
    </submittedName>
</protein>
<reference evidence="12" key="1">
    <citation type="journal article" date="2023" name="Nat. Commun.">
        <title>Diploid and tetraploid genomes of Acorus and the evolution of monocots.</title>
        <authorList>
            <person name="Ma L."/>
            <person name="Liu K.W."/>
            <person name="Li Z."/>
            <person name="Hsiao Y.Y."/>
            <person name="Qi Y."/>
            <person name="Fu T."/>
            <person name="Tang G.D."/>
            <person name="Zhang D."/>
            <person name="Sun W.H."/>
            <person name="Liu D.K."/>
            <person name="Li Y."/>
            <person name="Chen G.Z."/>
            <person name="Liu X.D."/>
            <person name="Liao X.Y."/>
            <person name="Jiang Y.T."/>
            <person name="Yu X."/>
            <person name="Hao Y."/>
            <person name="Huang J."/>
            <person name="Zhao X.W."/>
            <person name="Ke S."/>
            <person name="Chen Y.Y."/>
            <person name="Wu W.L."/>
            <person name="Hsu J.L."/>
            <person name="Lin Y.F."/>
            <person name="Huang M.D."/>
            <person name="Li C.Y."/>
            <person name="Huang L."/>
            <person name="Wang Z.W."/>
            <person name="Zhao X."/>
            <person name="Zhong W.Y."/>
            <person name="Peng D.H."/>
            <person name="Ahmad S."/>
            <person name="Lan S."/>
            <person name="Zhang J.S."/>
            <person name="Tsai W.C."/>
            <person name="Van de Peer Y."/>
            <person name="Liu Z.J."/>
        </authorList>
    </citation>
    <scope>NUCLEOTIDE SEQUENCE</scope>
    <source>
        <strain evidence="12">CP</strain>
    </source>
</reference>
<dbReference type="GO" id="GO:0005789">
    <property type="term" value="C:endoplasmic reticulum membrane"/>
    <property type="evidence" value="ECO:0007669"/>
    <property type="project" value="UniProtKB-SubCell"/>
</dbReference>
<keyword evidence="5" id="KW-0813">Transport</keyword>
<dbReference type="InterPro" id="IPR012990">
    <property type="entry name" value="Beta-sandwich_Sec23_24"/>
</dbReference>
<evidence type="ECO:0000256" key="3">
    <source>
        <dbReference type="ARBA" id="ARBA00008334"/>
    </source>
</evidence>
<evidence type="ECO:0000256" key="7">
    <source>
        <dbReference type="ARBA" id="ARBA00023136"/>
    </source>
</evidence>
<sequence length="847" mass="92605">MRRPSTNEKPGSPSVPGRPVSPFVAPPQPRIPFSSIGPVAGPPDGPVYRGIPPVRYNGPFAAPPPSSSPPIPNAGIARHVLPVPGPQPIRFSGPSSPPPPQSAYPQRGPPPTSPPTLPPPMSLGPNQPQTPFVPMGPPPQSASPMPPRGVMPPPPVESSFPTPSATFQQPFPGYHSRPAGQVTSIAPPPPPMHSPPPFHSQQGGYMPPPPIAAPLGFNSREQFWYPSAGPPVGSAGNLQGLVEDFQSLSIGSVPGSLDPGFDVNTLPRPLDGDKEPSSLTEMYPMNCPPRYFRLTTHAIPNSQSLLSRWHLPLGAVVHPLAEAPDGEEVPIVNFGSAGIIRCKRCRTYINPYVTFTDGGRKWRCIICSLLNDVPGDYFSLLDASGRRCDINDRPELLKGSVEFVAPTEYMERPPMPPLYFFLIDVSINAVKSGMLESSLTQPQMMVVAYLDDIFIPLPDDLLVNLSESRNVVDAFLDSLPSMFQDNVNLESAFGPALRAAYMVMLAKYTGGQVYHYPAFQGHIHGEKLRYELVRDLTRETAWEAVMRIRCGKGVRFTSYHGHAMLRSTDLMALPAVDCDKGFAVQMALEETLLTTQTIYFQVVLLDREPKPSDAQNHPTDLGITKSGDLWEQPRVVFLLVPEVIETSLASERYTSSSGERRFRVLTSAAPVVANLGEMYRQADAGATVCLLSKLGLVKLLYPSLIRVDESLAKVPNDGDFMERLPLTAACLDPKGLYIYDDGFKFVPWLGNMLSPNIVVDLLGVDLSSFPDLSRVTIIGRDNEASRKLMRILRKLSESNQCCHIVRQGEQPRESVLLLNNLIEDQNGGASGYLDWVLHIHRQVQQNV</sequence>
<dbReference type="InterPro" id="IPR036465">
    <property type="entry name" value="vWFA_dom_sf"/>
</dbReference>
<evidence type="ECO:0000313" key="12">
    <source>
        <dbReference type="EMBL" id="KAK1300703.1"/>
    </source>
</evidence>
<feature type="compositionally biased region" description="Pro residues" evidence="8">
    <location>
        <begin position="134"/>
        <end position="156"/>
    </location>
</feature>
<dbReference type="PANTHER" id="PTHR13803">
    <property type="entry name" value="SEC24-RELATED PROTEIN"/>
    <property type="match status" value="1"/>
</dbReference>
<dbReference type="GO" id="GO:0070971">
    <property type="term" value="C:endoplasmic reticulum exit site"/>
    <property type="evidence" value="ECO:0007669"/>
    <property type="project" value="TreeGrafter"/>
</dbReference>
<comment type="subcellular location">
    <subcellularLocation>
        <location evidence="2">Endoplasmic reticulum membrane</location>
    </subcellularLocation>
    <subcellularLocation>
        <location evidence="1">Golgi apparatus membrane</location>
    </subcellularLocation>
</comment>
<comment type="caution">
    <text evidence="12">The sequence shown here is derived from an EMBL/GenBank/DDBJ whole genome shotgun (WGS) entry which is preliminary data.</text>
</comment>
<dbReference type="GO" id="GO:0008270">
    <property type="term" value="F:zinc ion binding"/>
    <property type="evidence" value="ECO:0007669"/>
    <property type="project" value="InterPro"/>
</dbReference>
<name>A0AAV9DHT3_ACOCL</name>
<keyword evidence="5" id="KW-0931">ER-Golgi transport</keyword>
<dbReference type="GO" id="GO:0006886">
    <property type="term" value="P:intracellular protein transport"/>
    <property type="evidence" value="ECO:0007669"/>
    <property type="project" value="InterPro"/>
</dbReference>
<dbReference type="EMBL" id="JAUJYO010000013">
    <property type="protein sequence ID" value="KAK1300703.1"/>
    <property type="molecule type" value="Genomic_DNA"/>
</dbReference>
<dbReference type="Gene3D" id="2.60.40.1670">
    <property type="entry name" value="beta-sandwich domain of Sec23/24"/>
    <property type="match status" value="2"/>
</dbReference>
<evidence type="ECO:0000256" key="4">
    <source>
        <dbReference type="ARBA" id="ARBA00022824"/>
    </source>
</evidence>
<evidence type="ECO:0000259" key="9">
    <source>
        <dbReference type="Pfam" id="PF04810"/>
    </source>
</evidence>
<organism evidence="12 13">
    <name type="scientific">Acorus calamus</name>
    <name type="common">Sweet flag</name>
    <dbReference type="NCBI Taxonomy" id="4465"/>
    <lineage>
        <taxon>Eukaryota</taxon>
        <taxon>Viridiplantae</taxon>
        <taxon>Streptophyta</taxon>
        <taxon>Embryophyta</taxon>
        <taxon>Tracheophyta</taxon>
        <taxon>Spermatophyta</taxon>
        <taxon>Magnoliopsida</taxon>
        <taxon>Liliopsida</taxon>
        <taxon>Acoraceae</taxon>
        <taxon>Acorus</taxon>
    </lineage>
</organism>
<feature type="compositionally biased region" description="Pro residues" evidence="8">
    <location>
        <begin position="95"/>
        <end position="122"/>
    </location>
</feature>
<feature type="compositionally biased region" description="Low complexity" evidence="8">
    <location>
        <begin position="10"/>
        <end position="22"/>
    </location>
</feature>
<evidence type="ECO:0000256" key="2">
    <source>
        <dbReference type="ARBA" id="ARBA00004586"/>
    </source>
</evidence>
<dbReference type="SUPFAM" id="SSF82919">
    <property type="entry name" value="Zn-finger domain of Sec23/24"/>
    <property type="match status" value="1"/>
</dbReference>
<keyword evidence="4" id="KW-0256">Endoplasmic reticulum</keyword>
<dbReference type="Pfam" id="PF04811">
    <property type="entry name" value="Sec23_trunk"/>
    <property type="match status" value="1"/>
</dbReference>
<evidence type="ECO:0000256" key="1">
    <source>
        <dbReference type="ARBA" id="ARBA00004394"/>
    </source>
</evidence>
<dbReference type="Pfam" id="PF08033">
    <property type="entry name" value="Sec23_BS"/>
    <property type="match status" value="1"/>
</dbReference>
<keyword evidence="6" id="KW-0333">Golgi apparatus</keyword>
<dbReference type="InterPro" id="IPR029006">
    <property type="entry name" value="ADF-H/Gelsolin-like_dom_sf"/>
</dbReference>
<dbReference type="GO" id="GO:0000149">
    <property type="term" value="F:SNARE binding"/>
    <property type="evidence" value="ECO:0007669"/>
    <property type="project" value="TreeGrafter"/>
</dbReference>
<proteinExistence type="inferred from homology"/>
<evidence type="ECO:0000313" key="13">
    <source>
        <dbReference type="Proteomes" id="UP001180020"/>
    </source>
</evidence>
<dbReference type="InterPro" id="IPR036180">
    <property type="entry name" value="Gelsolin-like_dom_sf"/>
</dbReference>
<dbReference type="InterPro" id="IPR050550">
    <property type="entry name" value="SEC23_SEC24_subfamily"/>
</dbReference>
<dbReference type="AlphaFoldDB" id="A0AAV9DHT3"/>
<dbReference type="InterPro" id="IPR006896">
    <property type="entry name" value="Sec23/24_trunk_dom"/>
</dbReference>
<feature type="domain" description="Sec23/Sec24 trunk" evidence="10">
    <location>
        <begin position="435"/>
        <end position="504"/>
    </location>
</feature>
<comment type="similarity">
    <text evidence="3">Belongs to the SEC23/SEC24 family. SEC24 subfamily.</text>
</comment>
<evidence type="ECO:0000259" key="11">
    <source>
        <dbReference type="Pfam" id="PF08033"/>
    </source>
</evidence>
<evidence type="ECO:0000256" key="5">
    <source>
        <dbReference type="ARBA" id="ARBA00022892"/>
    </source>
</evidence>
<dbReference type="SUPFAM" id="SSF81995">
    <property type="entry name" value="beta-sandwich domain of Sec23/24"/>
    <property type="match status" value="2"/>
</dbReference>